<feature type="compositionally biased region" description="Low complexity" evidence="3">
    <location>
        <begin position="497"/>
        <end position="506"/>
    </location>
</feature>
<keyword evidence="2" id="KW-1015">Disulfide bond</keyword>
<protein>
    <recommendedName>
        <fullName evidence="4">Glycoside hydrolase family 19 catalytic domain-containing protein</fullName>
    </recommendedName>
</protein>
<dbReference type="PANTHER" id="PTHR22595:SF79">
    <property type="entry name" value="CHITINASE 12"/>
    <property type="match status" value="1"/>
</dbReference>
<gene>
    <name evidence="5" type="ORF">WJX74_001814</name>
</gene>
<keyword evidence="6" id="KW-1185">Reference proteome</keyword>
<evidence type="ECO:0000313" key="6">
    <source>
        <dbReference type="Proteomes" id="UP001438707"/>
    </source>
</evidence>
<evidence type="ECO:0000256" key="3">
    <source>
        <dbReference type="SAM" id="MobiDB-lite"/>
    </source>
</evidence>
<dbReference type="SUPFAM" id="SSF53955">
    <property type="entry name" value="Lysozyme-like"/>
    <property type="match status" value="1"/>
</dbReference>
<dbReference type="EMBL" id="JALJOS010000021">
    <property type="protein sequence ID" value="KAK9826236.1"/>
    <property type="molecule type" value="Genomic_DNA"/>
</dbReference>
<dbReference type="PROSITE" id="PS00773">
    <property type="entry name" value="CHITINASE_19_1"/>
    <property type="match status" value="1"/>
</dbReference>
<feature type="compositionally biased region" description="Pro residues" evidence="3">
    <location>
        <begin position="482"/>
        <end position="496"/>
    </location>
</feature>
<dbReference type="GO" id="GO:0004568">
    <property type="term" value="F:chitinase activity"/>
    <property type="evidence" value="ECO:0007669"/>
    <property type="project" value="InterPro"/>
</dbReference>
<dbReference type="GO" id="GO:0006952">
    <property type="term" value="P:defense response"/>
    <property type="evidence" value="ECO:0007669"/>
    <property type="project" value="UniProtKB-KW"/>
</dbReference>
<reference evidence="5 6" key="1">
    <citation type="journal article" date="2024" name="Nat. Commun.">
        <title>Phylogenomics reveals the evolutionary origins of lichenization in chlorophyte algae.</title>
        <authorList>
            <person name="Puginier C."/>
            <person name="Libourel C."/>
            <person name="Otte J."/>
            <person name="Skaloud P."/>
            <person name="Haon M."/>
            <person name="Grisel S."/>
            <person name="Petersen M."/>
            <person name="Berrin J.G."/>
            <person name="Delaux P.M."/>
            <person name="Dal Grande F."/>
            <person name="Keller J."/>
        </authorList>
    </citation>
    <scope>NUCLEOTIDE SEQUENCE [LARGE SCALE GENOMIC DNA]</scope>
    <source>
        <strain evidence="5 6">SAG 2145</strain>
    </source>
</reference>
<name>A0AAW1QYC2_9CHLO</name>
<keyword evidence="1" id="KW-0611">Plant defense</keyword>
<comment type="caution">
    <text evidence="5">The sequence shown here is derived from an EMBL/GenBank/DDBJ whole genome shotgun (WGS) entry which is preliminary data.</text>
</comment>
<evidence type="ECO:0000313" key="5">
    <source>
        <dbReference type="EMBL" id="KAK9826236.1"/>
    </source>
</evidence>
<dbReference type="CDD" id="cd00325">
    <property type="entry name" value="chitinase_GH19"/>
    <property type="match status" value="1"/>
</dbReference>
<dbReference type="PANTHER" id="PTHR22595">
    <property type="entry name" value="CHITINASE-RELATED"/>
    <property type="match status" value="1"/>
</dbReference>
<dbReference type="GO" id="GO:0016998">
    <property type="term" value="P:cell wall macromolecule catabolic process"/>
    <property type="evidence" value="ECO:0007669"/>
    <property type="project" value="InterPro"/>
</dbReference>
<dbReference type="Gene3D" id="3.30.20.10">
    <property type="entry name" value="Endochitinase, domain 2"/>
    <property type="match status" value="1"/>
</dbReference>
<evidence type="ECO:0000256" key="2">
    <source>
        <dbReference type="ARBA" id="ARBA00023157"/>
    </source>
</evidence>
<dbReference type="Gene3D" id="1.10.530.10">
    <property type="match status" value="1"/>
</dbReference>
<dbReference type="Pfam" id="PF00182">
    <property type="entry name" value="Glyco_hydro_19"/>
    <property type="match status" value="1"/>
</dbReference>
<dbReference type="FunFam" id="3.30.20.10:FF:000001">
    <property type="entry name" value="Endochitinase (Chitinase)"/>
    <property type="match status" value="1"/>
</dbReference>
<dbReference type="Proteomes" id="UP001438707">
    <property type="component" value="Unassembled WGS sequence"/>
</dbReference>
<proteinExistence type="predicted"/>
<dbReference type="AlphaFoldDB" id="A0AAW1QYC2"/>
<organism evidence="5 6">
    <name type="scientific">Apatococcus lobatus</name>
    <dbReference type="NCBI Taxonomy" id="904363"/>
    <lineage>
        <taxon>Eukaryota</taxon>
        <taxon>Viridiplantae</taxon>
        <taxon>Chlorophyta</taxon>
        <taxon>core chlorophytes</taxon>
        <taxon>Trebouxiophyceae</taxon>
        <taxon>Chlorellales</taxon>
        <taxon>Chlorellaceae</taxon>
        <taxon>Apatococcus</taxon>
    </lineage>
</organism>
<sequence length="862" mass="92758">MLCRSQSEDDVRRQMHEVNTNEVPYSEHIPEPESPLLPGFVDAGEVGVEGGGGGLGELAVDIRASTSRKLLDSAPQCARAGQFVADTSSACKNYWQCTGAGQGNYQSWNGVGAIVTASLFQQIFKHTNDEVCQHANFYTYQSFVNAANSFPGFGSSKDATTNKREVAAFLAQISHETTGGPASNNDYSWGLCFDEEQNSSPYCDTTSYLCAPGQSYHGRGPIQLSWNYNYGPAGSNLGFDGINNPGAVLSDATLAWRTAIYFWMTAAGNKPSCHAVMNGDWQPSSADSAAGRLPGFGTVTNIINGGIECGPARTNTQGGFDRIAYFQRYVSVLGTDTARIQRSRPYPPEPPPPADAHVAYALDSASPSRGGEGSSKDFHRQSCRQGWLGGRAAVACVVSRPAGRWPQDVDSYNPVDYVDIQVDGGPFNNHFTIGSDDSVVAEDTPGNQYGVDFWLNDCKGNAVKTNPFTKQPSPHLVTIFGPGPPPSASPSPPASPSPALTPRSAPYWGDASDEGCKSPGYLQMSACLYGSSSRSNWNADCKGTPFSPNRYETLSASLLHFSADIKGAGANTQHFYQPDRCQNVKINIWGEFDYPDNSCCGNTGNPGGKHDELAGAGSRKLLVFPPRCDALTGPNLPITAAAFLLALLHSARDRAEIQLRNTAIQALQPPTNVAGRNPLTSTRFWERDVFVPGSNNRQFRDNFRVPVFQAFPASAPPINPPDYLPTQSDAFDATWVPRYTAGTGPLNNVLLTAQLTGCAFVWAYDSVNCVFYAAHINPDPTSPNNWARNGMALADALTFRAWSHGTELIANVYGRNGYGYVGTNGNIMAVRNGNGWEVIAQELGVNRSVPTDVHSVDYNDVQ</sequence>
<dbReference type="InterPro" id="IPR023346">
    <property type="entry name" value="Lysozyme-like_dom_sf"/>
</dbReference>
<evidence type="ECO:0000259" key="4">
    <source>
        <dbReference type="PROSITE" id="PS00773"/>
    </source>
</evidence>
<dbReference type="InterPro" id="IPR000726">
    <property type="entry name" value="Glyco_hydro_19_cat"/>
</dbReference>
<feature type="domain" description="Glycoside hydrolase family 19 catalytic" evidence="4">
    <location>
        <begin position="132"/>
        <end position="154"/>
    </location>
</feature>
<evidence type="ECO:0000256" key="1">
    <source>
        <dbReference type="ARBA" id="ARBA00022821"/>
    </source>
</evidence>
<dbReference type="GO" id="GO:0006032">
    <property type="term" value="P:chitin catabolic process"/>
    <property type="evidence" value="ECO:0007669"/>
    <property type="project" value="InterPro"/>
</dbReference>
<feature type="region of interest" description="Disordered" evidence="3">
    <location>
        <begin position="465"/>
        <end position="506"/>
    </location>
</feature>
<accession>A0AAW1QYC2</accession>